<feature type="region of interest" description="Disordered" evidence="1">
    <location>
        <begin position="128"/>
        <end position="160"/>
    </location>
</feature>
<proteinExistence type="predicted"/>
<keyword evidence="4" id="KW-1185">Reference proteome</keyword>
<evidence type="ECO:0000256" key="1">
    <source>
        <dbReference type="SAM" id="MobiDB-lite"/>
    </source>
</evidence>
<feature type="chain" id="PRO_5042231772" evidence="2">
    <location>
        <begin position="23"/>
        <end position="160"/>
    </location>
</feature>
<sequence length="160" mass="16739">MRISRILLLALTSNEINIQVVADDPGFCNNVAVCTPCNCNGGGRCEGFCHHDSGGASTKHCDLQAMGCTCPPSASLMQRRGRCMSVGHRGSGGGKVQPLPSGTSCAESPYYCRWIGNTCVDIRATRTNAAGAKDTKKSPNQKGPSQKGPSKKGPNQKGPT</sequence>
<keyword evidence="2" id="KW-0732">Signal</keyword>
<evidence type="ECO:0000313" key="3">
    <source>
        <dbReference type="EMBL" id="KAK2733083.1"/>
    </source>
</evidence>
<dbReference type="EMBL" id="VYYT01000520">
    <property type="protein sequence ID" value="KAK2733083.1"/>
    <property type="molecule type" value="Genomic_DNA"/>
</dbReference>
<organism evidence="3 4">
    <name type="scientific">Colletotrichum kahawae</name>
    <name type="common">Coffee berry disease fungus</name>
    <dbReference type="NCBI Taxonomy" id="34407"/>
    <lineage>
        <taxon>Eukaryota</taxon>
        <taxon>Fungi</taxon>
        <taxon>Dikarya</taxon>
        <taxon>Ascomycota</taxon>
        <taxon>Pezizomycotina</taxon>
        <taxon>Sordariomycetes</taxon>
        <taxon>Hypocreomycetidae</taxon>
        <taxon>Glomerellales</taxon>
        <taxon>Glomerellaceae</taxon>
        <taxon>Colletotrichum</taxon>
        <taxon>Colletotrichum gloeosporioides species complex</taxon>
    </lineage>
</organism>
<dbReference type="Proteomes" id="UP001281614">
    <property type="component" value="Unassembled WGS sequence"/>
</dbReference>
<comment type="caution">
    <text evidence="3">The sequence shown here is derived from an EMBL/GenBank/DDBJ whole genome shotgun (WGS) entry which is preliminary data.</text>
</comment>
<name>A0AAD9Y3N9_COLKA</name>
<evidence type="ECO:0000313" key="4">
    <source>
        <dbReference type="Proteomes" id="UP001281614"/>
    </source>
</evidence>
<protein>
    <submittedName>
        <fullName evidence="3">Uncharacterized protein</fullName>
    </submittedName>
</protein>
<feature type="compositionally biased region" description="Low complexity" evidence="1">
    <location>
        <begin position="141"/>
        <end position="153"/>
    </location>
</feature>
<evidence type="ECO:0000256" key="2">
    <source>
        <dbReference type="SAM" id="SignalP"/>
    </source>
</evidence>
<gene>
    <name evidence="3" type="ORF">CKAH01_19024</name>
</gene>
<reference evidence="3" key="1">
    <citation type="submission" date="2023-02" db="EMBL/GenBank/DDBJ databases">
        <title>Colletotrichum kahawae CIFC_Que2 genome sequencing and assembly.</title>
        <authorList>
            <person name="Baroncelli R."/>
        </authorList>
    </citation>
    <scope>NUCLEOTIDE SEQUENCE</scope>
    <source>
        <strain evidence="3">CIFC_Que2</strain>
    </source>
</reference>
<accession>A0AAD9Y3N9</accession>
<feature type="signal peptide" evidence="2">
    <location>
        <begin position="1"/>
        <end position="22"/>
    </location>
</feature>
<dbReference type="AlphaFoldDB" id="A0AAD9Y3N9"/>